<feature type="transmembrane region" description="Helical" evidence="1">
    <location>
        <begin position="47"/>
        <end position="72"/>
    </location>
</feature>
<accession>A0A9Q7AGP2</accession>
<dbReference type="PANTHER" id="PTHR36007:SF2">
    <property type="entry name" value="TRANSPORT PROTEIN-RELATED"/>
    <property type="match status" value="1"/>
</dbReference>
<keyword evidence="1" id="KW-1133">Transmembrane helix</keyword>
<organism evidence="2 3">
    <name type="scientific">Aminithiophilus ramosus</name>
    <dbReference type="NCBI Taxonomy" id="3029084"/>
    <lineage>
        <taxon>Bacteria</taxon>
        <taxon>Thermotogati</taxon>
        <taxon>Synergistota</taxon>
        <taxon>Synergistia</taxon>
        <taxon>Synergistales</taxon>
        <taxon>Aminithiophilaceae</taxon>
        <taxon>Aminithiophilus</taxon>
    </lineage>
</organism>
<dbReference type="Pfam" id="PF06695">
    <property type="entry name" value="Sm_multidrug_ex"/>
    <property type="match status" value="1"/>
</dbReference>
<sequence>MESFARELFGFFPLEWAVFLTAALPIIELRGAIPMGISLGMAPLEAALISLAGSTMPVPFILLAVVPVFNWLKRTPFLKARIDRLTERTLLKNGGRLERYGAWGLLLFVAVPLPGTGVWTGSLLAALFGMRFRFAFPAVFMGNVVAGILVMALSHGLFSLIRG</sequence>
<evidence type="ECO:0000313" key="3">
    <source>
        <dbReference type="Proteomes" id="UP000671879"/>
    </source>
</evidence>
<keyword evidence="1" id="KW-0472">Membrane</keyword>
<dbReference type="PANTHER" id="PTHR36007">
    <property type="entry name" value="TRANSPORT PROTEIN-RELATED"/>
    <property type="match status" value="1"/>
</dbReference>
<feature type="transmembrane region" description="Helical" evidence="1">
    <location>
        <begin position="7"/>
        <end position="27"/>
    </location>
</feature>
<gene>
    <name evidence="2" type="ORF">KAR29_06015</name>
</gene>
<feature type="transmembrane region" description="Helical" evidence="1">
    <location>
        <begin position="134"/>
        <end position="158"/>
    </location>
</feature>
<dbReference type="KEGG" id="aram:KAR29_06015"/>
<reference evidence="3" key="1">
    <citation type="submission" date="2021-04" db="EMBL/GenBank/DDBJ databases">
        <title>A novel Synergistetes isolate from a pyrite-forming mixed culture.</title>
        <authorList>
            <person name="Bunk B."/>
            <person name="Sproer C."/>
            <person name="Spring S."/>
            <person name="Pester M."/>
        </authorList>
    </citation>
    <scope>NUCLEOTIDE SEQUENCE [LARGE SCALE GENOMIC DNA]</scope>
    <source>
        <strain evidence="3">J.5.4.2-T.3.5.2</strain>
    </source>
</reference>
<proteinExistence type="predicted"/>
<evidence type="ECO:0000256" key="1">
    <source>
        <dbReference type="SAM" id="Phobius"/>
    </source>
</evidence>
<dbReference type="Proteomes" id="UP000671879">
    <property type="component" value="Chromosome"/>
</dbReference>
<protein>
    <submittedName>
        <fullName evidence="2">Small multi-drug export protein</fullName>
    </submittedName>
</protein>
<keyword evidence="1" id="KW-0812">Transmembrane</keyword>
<feature type="transmembrane region" description="Helical" evidence="1">
    <location>
        <begin position="100"/>
        <end position="128"/>
    </location>
</feature>
<name>A0A9Q7AGP2_9BACT</name>
<keyword evidence="3" id="KW-1185">Reference proteome</keyword>
<dbReference type="EMBL" id="CP072943">
    <property type="protein sequence ID" value="QTX33704.1"/>
    <property type="molecule type" value="Genomic_DNA"/>
</dbReference>
<dbReference type="InterPro" id="IPR009577">
    <property type="entry name" value="Sm_multidrug_ex"/>
</dbReference>
<evidence type="ECO:0000313" key="2">
    <source>
        <dbReference type="EMBL" id="QTX33704.1"/>
    </source>
</evidence>
<dbReference type="AlphaFoldDB" id="A0A9Q7AGP2"/>